<protein>
    <submittedName>
        <fullName evidence="2">Uncharacterized protein</fullName>
    </submittedName>
</protein>
<evidence type="ECO:0000313" key="2">
    <source>
        <dbReference type="EMBL" id="KOS68395.1"/>
    </source>
</evidence>
<gene>
    <name evidence="2" type="ORF">AEA09_07385</name>
</gene>
<keyword evidence="1" id="KW-0812">Transmembrane</keyword>
<organism evidence="2 3">
    <name type="scientific">Lysinibacillus contaminans</name>
    <dbReference type="NCBI Taxonomy" id="1293441"/>
    <lineage>
        <taxon>Bacteria</taxon>
        <taxon>Bacillati</taxon>
        <taxon>Bacillota</taxon>
        <taxon>Bacilli</taxon>
        <taxon>Bacillales</taxon>
        <taxon>Bacillaceae</taxon>
        <taxon>Lysinibacillus</taxon>
    </lineage>
</organism>
<keyword evidence="1" id="KW-1133">Transmembrane helix</keyword>
<dbReference type="EMBL" id="LGRV01000003">
    <property type="protein sequence ID" value="KOS68395.1"/>
    <property type="molecule type" value="Genomic_DNA"/>
</dbReference>
<reference evidence="3" key="1">
    <citation type="submission" date="2015-07" db="EMBL/GenBank/DDBJ databases">
        <title>Fjat-14205 dsm 2895.</title>
        <authorList>
            <person name="Liu B."/>
            <person name="Wang J."/>
            <person name="Zhu Y."/>
            <person name="Liu G."/>
            <person name="Chen Q."/>
            <person name="Chen Z."/>
            <person name="Lan J."/>
            <person name="Che J."/>
            <person name="Ge C."/>
            <person name="Shi H."/>
            <person name="Pan Z."/>
            <person name="Liu X."/>
        </authorList>
    </citation>
    <scope>NUCLEOTIDE SEQUENCE [LARGE SCALE GENOMIC DNA]</scope>
    <source>
        <strain evidence="3">DSM 25560</strain>
    </source>
</reference>
<accession>A0ABR5K0X8</accession>
<feature type="transmembrane region" description="Helical" evidence="1">
    <location>
        <begin position="75"/>
        <end position="96"/>
    </location>
</feature>
<dbReference type="Proteomes" id="UP000050668">
    <property type="component" value="Unassembled WGS sequence"/>
</dbReference>
<name>A0ABR5K0X8_9BACI</name>
<sequence>MIKNGYFFAIAIVLLLICMVLTVPFPDALNTERGVSVLNVLIQTNNGYQKDGILTVLLLIASLCFLVKAVKRHQVILVISAIICFIFVPSILVNVYQYTLAKGIDAISYDVDKSDCRFKMVDDFTLKGACRLPLQNLSSEDVTFNIEFYENYWYEDDVRMVSLMNESAPYEVTLRGKQKKWVRVETLIDVSQIENHIENGTVSGVHIIIDGGVQKRKL</sequence>
<keyword evidence="1" id="KW-0472">Membrane</keyword>
<proteinExistence type="predicted"/>
<keyword evidence="3" id="KW-1185">Reference proteome</keyword>
<feature type="transmembrane region" description="Helical" evidence="1">
    <location>
        <begin position="52"/>
        <end position="70"/>
    </location>
</feature>
<evidence type="ECO:0000256" key="1">
    <source>
        <dbReference type="SAM" id="Phobius"/>
    </source>
</evidence>
<comment type="caution">
    <text evidence="2">The sequence shown here is derived from an EMBL/GenBank/DDBJ whole genome shotgun (WGS) entry which is preliminary data.</text>
</comment>
<dbReference type="RefSeq" id="WP_053583222.1">
    <property type="nucleotide sequence ID" value="NZ_LGRV01000003.1"/>
</dbReference>
<evidence type="ECO:0000313" key="3">
    <source>
        <dbReference type="Proteomes" id="UP000050668"/>
    </source>
</evidence>